<dbReference type="AlphaFoldDB" id="A0A834TZJ5"/>
<proteinExistence type="predicted"/>
<reference evidence="1" key="1">
    <citation type="submission" date="2020-09" db="EMBL/GenBank/DDBJ databases">
        <title>Genome-Enabled Discovery of Anthraquinone Biosynthesis in Senna tora.</title>
        <authorList>
            <person name="Kang S.-H."/>
            <person name="Pandey R.P."/>
            <person name="Lee C.-M."/>
            <person name="Sim J.-S."/>
            <person name="Jeong J.-T."/>
            <person name="Choi B.-S."/>
            <person name="Jung M."/>
            <person name="Ginzburg D."/>
            <person name="Zhao K."/>
            <person name="Won S.Y."/>
            <person name="Oh T.-J."/>
            <person name="Yu Y."/>
            <person name="Kim N.-H."/>
            <person name="Lee O.R."/>
            <person name="Lee T.-H."/>
            <person name="Bashyal P."/>
            <person name="Kim T.-S."/>
            <person name="Lee W.-H."/>
            <person name="Kawkins C."/>
            <person name="Kim C.-K."/>
            <person name="Kim J.S."/>
            <person name="Ahn B.O."/>
            <person name="Rhee S.Y."/>
            <person name="Sohng J.K."/>
        </authorList>
    </citation>
    <scope>NUCLEOTIDE SEQUENCE</scope>
    <source>
        <tissue evidence="1">Leaf</tissue>
    </source>
</reference>
<gene>
    <name evidence="1" type="ORF">G2W53_013911</name>
</gene>
<dbReference type="EMBL" id="JAAIUW010000005">
    <property type="protein sequence ID" value="KAF7831578.1"/>
    <property type="molecule type" value="Genomic_DNA"/>
</dbReference>
<sequence length="47" mass="5594">MQYSHCLTHASYHHELRLLLLDQVFVVFDRVEECCVLTLDLGHKYAF</sequence>
<evidence type="ECO:0000313" key="1">
    <source>
        <dbReference type="EMBL" id="KAF7831578.1"/>
    </source>
</evidence>
<comment type="caution">
    <text evidence="1">The sequence shown here is derived from an EMBL/GenBank/DDBJ whole genome shotgun (WGS) entry which is preliminary data.</text>
</comment>
<evidence type="ECO:0000313" key="2">
    <source>
        <dbReference type="Proteomes" id="UP000634136"/>
    </source>
</evidence>
<keyword evidence="2" id="KW-1185">Reference proteome</keyword>
<organism evidence="1 2">
    <name type="scientific">Senna tora</name>
    <dbReference type="NCBI Taxonomy" id="362788"/>
    <lineage>
        <taxon>Eukaryota</taxon>
        <taxon>Viridiplantae</taxon>
        <taxon>Streptophyta</taxon>
        <taxon>Embryophyta</taxon>
        <taxon>Tracheophyta</taxon>
        <taxon>Spermatophyta</taxon>
        <taxon>Magnoliopsida</taxon>
        <taxon>eudicotyledons</taxon>
        <taxon>Gunneridae</taxon>
        <taxon>Pentapetalae</taxon>
        <taxon>rosids</taxon>
        <taxon>fabids</taxon>
        <taxon>Fabales</taxon>
        <taxon>Fabaceae</taxon>
        <taxon>Caesalpinioideae</taxon>
        <taxon>Cassia clade</taxon>
        <taxon>Senna</taxon>
    </lineage>
</organism>
<name>A0A834TZJ5_9FABA</name>
<dbReference type="Proteomes" id="UP000634136">
    <property type="component" value="Unassembled WGS sequence"/>
</dbReference>
<protein>
    <submittedName>
        <fullName evidence="1">Uncharacterized protein</fullName>
    </submittedName>
</protein>
<accession>A0A834TZJ5</accession>